<evidence type="ECO:0000313" key="2">
    <source>
        <dbReference type="Proteomes" id="UP001567537"/>
    </source>
</evidence>
<proteinExistence type="predicted"/>
<name>A0ABV4J094_9ACTN</name>
<organism evidence="1 2">
    <name type="scientific">Streptomyces pimonensis</name>
    <dbReference type="NCBI Taxonomy" id="2860288"/>
    <lineage>
        <taxon>Bacteria</taxon>
        <taxon>Bacillati</taxon>
        <taxon>Actinomycetota</taxon>
        <taxon>Actinomycetes</taxon>
        <taxon>Kitasatosporales</taxon>
        <taxon>Streptomycetaceae</taxon>
        <taxon>Streptomyces</taxon>
    </lineage>
</organism>
<sequence>MAAVVEARPLADLEQDAIARVEAEFARRARGVKPWTPAEYVDRIARVHARYEQRRQWLRLHEQGTVS</sequence>
<accession>A0ABV4J094</accession>
<dbReference type="EMBL" id="JAHWZY010000016">
    <property type="protein sequence ID" value="MEZ3180345.1"/>
    <property type="molecule type" value="Genomic_DNA"/>
</dbReference>
<comment type="caution">
    <text evidence="1">The sequence shown here is derived from an EMBL/GenBank/DDBJ whole genome shotgun (WGS) entry which is preliminary data.</text>
</comment>
<keyword evidence="2" id="KW-1185">Reference proteome</keyword>
<gene>
    <name evidence="1" type="ORF">KYY02_17120</name>
</gene>
<evidence type="ECO:0000313" key="1">
    <source>
        <dbReference type="EMBL" id="MEZ3180345.1"/>
    </source>
</evidence>
<reference evidence="1 2" key="1">
    <citation type="journal article" date="2021" name="Res Sq">
        <title>Streptomyces Pimoensis sp. nov., Isolated From the Taklimakan Desert in Xinjiang, China.</title>
        <authorList>
            <person name="Zhang P."/>
            <person name="Luo X."/>
            <person name="Luo X."/>
            <person name="Liu Z."/>
            <person name="Xia Z."/>
            <person name="Wan C."/>
            <person name="zhang L."/>
        </authorList>
    </citation>
    <scope>NUCLEOTIDE SEQUENCE [LARGE SCALE GENOMIC DNA]</scope>
    <source>
        <strain evidence="1 2">TRM75549</strain>
    </source>
</reference>
<dbReference type="Proteomes" id="UP001567537">
    <property type="component" value="Unassembled WGS sequence"/>
</dbReference>
<protein>
    <submittedName>
        <fullName evidence="1">Uncharacterized protein</fullName>
    </submittedName>
</protein>
<dbReference type="RefSeq" id="WP_371238895.1">
    <property type="nucleotide sequence ID" value="NZ_JAHWZY010000016.1"/>
</dbReference>